<comment type="caution">
    <text evidence="2">The sequence shown here is derived from an EMBL/GenBank/DDBJ whole genome shotgun (WGS) entry which is preliminary data.</text>
</comment>
<keyword evidence="3" id="KW-1185">Reference proteome</keyword>
<feature type="compositionally biased region" description="Polar residues" evidence="1">
    <location>
        <begin position="305"/>
        <end position="327"/>
    </location>
</feature>
<proteinExistence type="predicted"/>
<gene>
    <name evidence="2" type="ORF">BS47DRAFT_1335367</name>
</gene>
<accession>A0A9P6BAE2</accession>
<feature type="region of interest" description="Disordered" evidence="1">
    <location>
        <begin position="302"/>
        <end position="327"/>
    </location>
</feature>
<organism evidence="2 3">
    <name type="scientific">Hydnum rufescens UP504</name>
    <dbReference type="NCBI Taxonomy" id="1448309"/>
    <lineage>
        <taxon>Eukaryota</taxon>
        <taxon>Fungi</taxon>
        <taxon>Dikarya</taxon>
        <taxon>Basidiomycota</taxon>
        <taxon>Agaricomycotina</taxon>
        <taxon>Agaricomycetes</taxon>
        <taxon>Cantharellales</taxon>
        <taxon>Hydnaceae</taxon>
        <taxon>Hydnum</taxon>
    </lineage>
</organism>
<evidence type="ECO:0000256" key="1">
    <source>
        <dbReference type="SAM" id="MobiDB-lite"/>
    </source>
</evidence>
<reference evidence="2" key="1">
    <citation type="journal article" date="2020" name="Nat. Commun.">
        <title>Large-scale genome sequencing of mycorrhizal fungi provides insights into the early evolution of symbiotic traits.</title>
        <authorList>
            <person name="Miyauchi S."/>
            <person name="Kiss E."/>
            <person name="Kuo A."/>
            <person name="Drula E."/>
            <person name="Kohler A."/>
            <person name="Sanchez-Garcia M."/>
            <person name="Morin E."/>
            <person name="Andreopoulos B."/>
            <person name="Barry K.W."/>
            <person name="Bonito G."/>
            <person name="Buee M."/>
            <person name="Carver A."/>
            <person name="Chen C."/>
            <person name="Cichocki N."/>
            <person name="Clum A."/>
            <person name="Culley D."/>
            <person name="Crous P.W."/>
            <person name="Fauchery L."/>
            <person name="Girlanda M."/>
            <person name="Hayes R.D."/>
            <person name="Keri Z."/>
            <person name="LaButti K."/>
            <person name="Lipzen A."/>
            <person name="Lombard V."/>
            <person name="Magnuson J."/>
            <person name="Maillard F."/>
            <person name="Murat C."/>
            <person name="Nolan M."/>
            <person name="Ohm R.A."/>
            <person name="Pangilinan J."/>
            <person name="Pereira M.F."/>
            <person name="Perotto S."/>
            <person name="Peter M."/>
            <person name="Pfister S."/>
            <person name="Riley R."/>
            <person name="Sitrit Y."/>
            <person name="Stielow J.B."/>
            <person name="Szollosi G."/>
            <person name="Zifcakova L."/>
            <person name="Stursova M."/>
            <person name="Spatafora J.W."/>
            <person name="Tedersoo L."/>
            <person name="Vaario L.M."/>
            <person name="Yamada A."/>
            <person name="Yan M."/>
            <person name="Wang P."/>
            <person name="Xu J."/>
            <person name="Bruns T."/>
            <person name="Baldrian P."/>
            <person name="Vilgalys R."/>
            <person name="Dunand C."/>
            <person name="Henrissat B."/>
            <person name="Grigoriev I.V."/>
            <person name="Hibbett D."/>
            <person name="Nagy L.G."/>
            <person name="Martin F.M."/>
        </authorList>
    </citation>
    <scope>NUCLEOTIDE SEQUENCE</scope>
    <source>
        <strain evidence="2">UP504</strain>
    </source>
</reference>
<evidence type="ECO:0000313" key="2">
    <source>
        <dbReference type="EMBL" id="KAF9520729.1"/>
    </source>
</evidence>
<evidence type="ECO:0000313" key="3">
    <source>
        <dbReference type="Proteomes" id="UP000886523"/>
    </source>
</evidence>
<protein>
    <submittedName>
        <fullName evidence="2">Uncharacterized protein</fullName>
    </submittedName>
</protein>
<dbReference type="AlphaFoldDB" id="A0A9P6BAE2"/>
<dbReference type="Proteomes" id="UP000886523">
    <property type="component" value="Unassembled WGS sequence"/>
</dbReference>
<name>A0A9P6BAE2_9AGAM</name>
<dbReference type="EMBL" id="MU128910">
    <property type="protein sequence ID" value="KAF9520729.1"/>
    <property type="molecule type" value="Genomic_DNA"/>
</dbReference>
<sequence length="327" mass="36170">MADVVNDNPMNSLSANVGHQFTSVASFAWMDPVNGARNQESTIDIVLQTKTVGQRKLLTLEGEIRLDSHSHTTAERFKLETFNITVVALHGTADPTRALEPHPIRCDSMAPNSTLEYAPTTQQTRSAGFTLNSSPTTLGQVHFITSTCRTYLGSSIRASQQRAHSRSDGTVWMCHWWASGLLRFVCRHYGLVWCSSKPIIQTVSVITPLGLLSMNTPTLDSKSLLPTVRTSLVAKSVSFRPSGIRSQAMKSLKMSHMTWKFTGRRGSGSYGRKLYSAMNVVGKQIRRPSRILDMMVDRGKHGIFTDNTQGRTNQPLRSEATRSSSNP</sequence>